<dbReference type="SUPFAM" id="SSF141488">
    <property type="entry name" value="YdhA-like"/>
    <property type="match status" value="1"/>
</dbReference>
<dbReference type="InterPro" id="IPR036328">
    <property type="entry name" value="MliC_sf"/>
</dbReference>
<sequence>MKMFYRFNFIAKSSILTLICLFSLHCKPDYEEIEVVYLDQNGQKINAIYHNPFDETGTFSVTLKSPNENSITLIQGIAASGVRYTDDKTLVWWIKGNEAFIMQPDGKGDWEITNRFIEIQHAENHR</sequence>
<keyword evidence="2" id="KW-0472">Membrane</keyword>
<evidence type="ECO:0000256" key="3">
    <source>
        <dbReference type="ARBA" id="ARBA00023139"/>
    </source>
</evidence>
<dbReference type="InterPro" id="IPR018660">
    <property type="entry name" value="MliC"/>
</dbReference>
<evidence type="ECO:0000313" key="7">
    <source>
        <dbReference type="Proteomes" id="UP000297641"/>
    </source>
</evidence>
<dbReference type="EMBL" id="RQFT01000003">
    <property type="protein sequence ID" value="TGL07914.1"/>
    <property type="molecule type" value="Genomic_DNA"/>
</dbReference>
<keyword evidence="1" id="KW-0732">Signal</keyword>
<keyword evidence="3" id="KW-0564">Palmitate</keyword>
<evidence type="ECO:0000256" key="4">
    <source>
        <dbReference type="ARBA" id="ARBA00023288"/>
    </source>
</evidence>
<dbReference type="AlphaFoldDB" id="A0A7I0HUF7"/>
<proteinExistence type="predicted"/>
<feature type="domain" description="C-type lysozyme inhibitor" evidence="5">
    <location>
        <begin position="40"/>
        <end position="108"/>
    </location>
</feature>
<evidence type="ECO:0000256" key="2">
    <source>
        <dbReference type="ARBA" id="ARBA00023136"/>
    </source>
</evidence>
<reference evidence="6 7" key="1">
    <citation type="journal article" date="2019" name="PLoS Negl. Trop. Dis.">
        <title>Revisiting the worldwide diversity of Leptospira species in the environment.</title>
        <authorList>
            <person name="Vincent A.T."/>
            <person name="Schiettekatte O."/>
            <person name="Bourhy P."/>
            <person name="Veyrier F.J."/>
            <person name="Picardeau M."/>
        </authorList>
    </citation>
    <scope>NUCLEOTIDE SEQUENCE [LARGE SCALE GENOMIC DNA]</scope>
    <source>
        <strain evidence="6 7">201800273</strain>
    </source>
</reference>
<dbReference type="Proteomes" id="UP000297641">
    <property type="component" value="Unassembled WGS sequence"/>
</dbReference>
<name>A0A7I0HUF7_9LEPT</name>
<accession>A0A7I0HUF7</accession>
<dbReference type="Pfam" id="PF09864">
    <property type="entry name" value="MliC"/>
    <property type="match status" value="1"/>
</dbReference>
<dbReference type="Gene3D" id="2.40.128.200">
    <property type="match status" value="1"/>
</dbReference>
<keyword evidence="4" id="KW-0449">Lipoprotein</keyword>
<evidence type="ECO:0000259" key="5">
    <source>
        <dbReference type="Pfam" id="PF09864"/>
    </source>
</evidence>
<gene>
    <name evidence="6" type="ORF">EHQ43_02360</name>
</gene>
<comment type="caution">
    <text evidence="6">The sequence shown here is derived from an EMBL/GenBank/DDBJ whole genome shotgun (WGS) entry which is preliminary data.</text>
</comment>
<evidence type="ECO:0000256" key="1">
    <source>
        <dbReference type="ARBA" id="ARBA00022729"/>
    </source>
</evidence>
<organism evidence="6 7">
    <name type="scientific">Leptospira bouyouniensis</name>
    <dbReference type="NCBI Taxonomy" id="2484911"/>
    <lineage>
        <taxon>Bacteria</taxon>
        <taxon>Pseudomonadati</taxon>
        <taxon>Spirochaetota</taxon>
        <taxon>Spirochaetia</taxon>
        <taxon>Leptospirales</taxon>
        <taxon>Leptospiraceae</taxon>
        <taxon>Leptospira</taxon>
    </lineage>
</organism>
<protein>
    <submittedName>
        <fullName evidence="6">Lysozyme inhibitor</fullName>
    </submittedName>
</protein>
<evidence type="ECO:0000313" key="6">
    <source>
        <dbReference type="EMBL" id="TGL07914.1"/>
    </source>
</evidence>